<name>A0AC62A4A7_9BACI</name>
<reference evidence="1 2" key="1">
    <citation type="journal article" date="2017" name="Genome Announc.">
        <title>Draft Genome Sequences of Four Alkaliphilic Bacteria Belonging to the Anaerobacillus Genus.</title>
        <authorList>
            <person name="Bassil N.M."/>
            <person name="Lloyd J.R."/>
        </authorList>
    </citation>
    <scope>NUCLEOTIDE SEQUENCE [LARGE SCALE GENOMIC DNA]</scope>
    <source>
        <strain evidence="1 2">NB2006</strain>
    </source>
</reference>
<proteinExistence type="predicted"/>
<gene>
    <name evidence="1" type="ORF">AWH56_018290</name>
</gene>
<keyword evidence="2" id="KW-1185">Reference proteome</keyword>
<sequence length="118" mass="14127">MDITMITVIVEKSLGEGEQYDDQYVVIKQGEEITDNDKLLVEQIKNKYKSSDKLKNVQVKSKHKILVYKDNEKVKEEWFFKVAYAYNNDKFLSFISPKQEEEEKFNFFTKGYEQFLNF</sequence>
<dbReference type="Proteomes" id="UP000180175">
    <property type="component" value="Chromosome"/>
</dbReference>
<evidence type="ECO:0000313" key="1">
    <source>
        <dbReference type="EMBL" id="XRP48467.1"/>
    </source>
</evidence>
<accession>A0AC62A4A7</accession>
<dbReference type="EMBL" id="CP063356">
    <property type="protein sequence ID" value="XRP48467.1"/>
    <property type="molecule type" value="Genomic_DNA"/>
</dbReference>
<protein>
    <submittedName>
        <fullName evidence="1">Uncharacterized protein</fullName>
    </submittedName>
</protein>
<reference evidence="1 2" key="2">
    <citation type="journal article" date="2019" name="Int. J. Syst. Evol. Microbiol.">
        <title>Anaerobacillus isosaccharinicus sp. nov., an alkaliphilic bacterium which degrades isosaccharinic acid.</title>
        <authorList>
            <person name="Bassil N.M."/>
            <person name="Lloyd J.R."/>
        </authorList>
    </citation>
    <scope>NUCLEOTIDE SEQUENCE [LARGE SCALE GENOMIC DNA]</scope>
    <source>
        <strain evidence="1 2">NB2006</strain>
    </source>
</reference>
<evidence type="ECO:0000313" key="2">
    <source>
        <dbReference type="Proteomes" id="UP000180175"/>
    </source>
</evidence>
<organism evidence="1 2">
    <name type="scientific">Anaerobacillus isosaccharinicus</name>
    <dbReference type="NCBI Taxonomy" id="1532552"/>
    <lineage>
        <taxon>Bacteria</taxon>
        <taxon>Bacillati</taxon>
        <taxon>Bacillota</taxon>
        <taxon>Bacilli</taxon>
        <taxon>Bacillales</taxon>
        <taxon>Bacillaceae</taxon>
        <taxon>Anaerobacillus</taxon>
    </lineage>
</organism>